<dbReference type="Pfam" id="PF13432">
    <property type="entry name" value="TPR_16"/>
    <property type="match status" value="2"/>
</dbReference>
<evidence type="ECO:0000256" key="2">
    <source>
        <dbReference type="SAM" id="Coils"/>
    </source>
</evidence>
<keyword evidence="1" id="KW-0802">TPR repeat</keyword>
<feature type="repeat" description="TPR" evidence="1">
    <location>
        <begin position="612"/>
        <end position="645"/>
    </location>
</feature>
<feature type="repeat" description="TPR" evidence="1">
    <location>
        <begin position="578"/>
        <end position="611"/>
    </location>
</feature>
<organism evidence="4 5">
    <name type="scientific">Haloferula sargassicola</name>
    <dbReference type="NCBI Taxonomy" id="490096"/>
    <lineage>
        <taxon>Bacteria</taxon>
        <taxon>Pseudomonadati</taxon>
        <taxon>Verrucomicrobiota</taxon>
        <taxon>Verrucomicrobiia</taxon>
        <taxon>Verrucomicrobiales</taxon>
        <taxon>Verrucomicrobiaceae</taxon>
        <taxon>Haloferula</taxon>
    </lineage>
</organism>
<keyword evidence="2" id="KW-0175">Coiled coil</keyword>
<dbReference type="EMBL" id="BAABRI010000003">
    <property type="protein sequence ID" value="GAA5481551.1"/>
    <property type="molecule type" value="Genomic_DNA"/>
</dbReference>
<feature type="chain" id="PRO_5046068037" evidence="3">
    <location>
        <begin position="28"/>
        <end position="725"/>
    </location>
</feature>
<feature type="signal peptide" evidence="3">
    <location>
        <begin position="1"/>
        <end position="27"/>
    </location>
</feature>
<dbReference type="PANTHER" id="PTHR12558">
    <property type="entry name" value="CELL DIVISION CYCLE 16,23,27"/>
    <property type="match status" value="1"/>
</dbReference>
<dbReference type="Gene3D" id="1.25.40.10">
    <property type="entry name" value="Tetratricopeptide repeat domain"/>
    <property type="match status" value="1"/>
</dbReference>
<keyword evidence="5" id="KW-1185">Reference proteome</keyword>
<keyword evidence="4" id="KW-0131">Cell cycle</keyword>
<feature type="repeat" description="TPR" evidence="1">
    <location>
        <begin position="646"/>
        <end position="679"/>
    </location>
</feature>
<evidence type="ECO:0000256" key="1">
    <source>
        <dbReference type="PROSITE-ProRule" id="PRU00339"/>
    </source>
</evidence>
<evidence type="ECO:0000256" key="3">
    <source>
        <dbReference type="SAM" id="SignalP"/>
    </source>
</evidence>
<dbReference type="Proteomes" id="UP001476282">
    <property type="component" value="Unassembled WGS sequence"/>
</dbReference>
<reference evidence="4 5" key="1">
    <citation type="submission" date="2024-02" db="EMBL/GenBank/DDBJ databases">
        <title>Haloferula sargassicola NBRC 104335.</title>
        <authorList>
            <person name="Ichikawa N."/>
            <person name="Katano-Makiyama Y."/>
            <person name="Hidaka K."/>
        </authorList>
    </citation>
    <scope>NUCLEOTIDE SEQUENCE [LARGE SCALE GENOMIC DNA]</scope>
    <source>
        <strain evidence="4 5">NBRC 104335</strain>
    </source>
</reference>
<dbReference type="PANTHER" id="PTHR12558:SF13">
    <property type="entry name" value="CELL DIVISION CYCLE PROTEIN 27 HOMOLOG"/>
    <property type="match status" value="1"/>
</dbReference>
<sequence length="725" mass="81004">MSRKLHRPIAATLALATLAVSQVPLTAQQPAPPASAPASFDPSDVYFQGWLLCNDAEKLAKQGQATKSLEKYRRAAELFDTISRTFPEWKKNMVESRRRKVSDGIAAVFPDARREQQKKDSVMAELEGGTWRSGTPDDEGTLDTLPVAPIESAQPVETLASRRIRDLQSQVETLKKQIADGSANGQTDHQRDQAVAELQGARAELDRLRRQTAEAPMQGEVEALARRIDKLEAEKAVMGRALDASRKETEEARGQVEALTNERARLLGQIDQIKQELSDTKRDLETERAASNQVVAGQLKQIQSLQKTISEKDALLVEADKTIDRLQSELTELRASYEDVQEERNELLRERDQMAALLKLNKAGQLQEVIDQNLALDRELRETKKRFETLQEDNDATKEDLTLALRDLAISKMRIQEYRQENREQQQRLADLQSRLRHEVASVDEHAVNPDEATMLRGILERQLKVQEKRSEARDLLMQALDDSAKQDPEIHRALDIFQGAELNLSPEELQVIEGQVVDGTIISPWAKPRSEVERNLADLTRELQPYEAAGLRAYRNGRLHAAREAFEIMIDRNPGDDSAMCKLGLVQLKLNEPIASADLFRRATELDPKNPFAHRMLGYVLGSLGDLGESISETRKAIELAPTHGLSHFQLGDLLFKSGDLAGAEDAYEMAISCNPNLAEAHYNRAILLNRLGRKQDAAEAYGKALQLGAPPNPDLESKIGALP</sequence>
<dbReference type="InterPro" id="IPR011990">
    <property type="entry name" value="TPR-like_helical_dom_sf"/>
</dbReference>
<keyword evidence="4" id="KW-0132">Cell division</keyword>
<accession>A0ABP9ULG8</accession>
<dbReference type="RefSeq" id="WP_353565701.1">
    <property type="nucleotide sequence ID" value="NZ_BAABRI010000003.1"/>
</dbReference>
<dbReference type="PROSITE" id="PS50005">
    <property type="entry name" value="TPR"/>
    <property type="match status" value="3"/>
</dbReference>
<keyword evidence="3" id="KW-0732">Signal</keyword>
<dbReference type="Gene3D" id="1.20.5.1160">
    <property type="entry name" value="Vasodilator-stimulated phosphoprotein"/>
    <property type="match status" value="1"/>
</dbReference>
<dbReference type="GO" id="GO:0051301">
    <property type="term" value="P:cell division"/>
    <property type="evidence" value="ECO:0007669"/>
    <property type="project" value="UniProtKB-KW"/>
</dbReference>
<comment type="caution">
    <text evidence="4">The sequence shown here is derived from an EMBL/GenBank/DDBJ whole genome shotgun (WGS) entry which is preliminary data.</text>
</comment>
<feature type="coiled-coil region" evidence="2">
    <location>
        <begin position="157"/>
        <end position="435"/>
    </location>
</feature>
<evidence type="ECO:0000313" key="5">
    <source>
        <dbReference type="Proteomes" id="UP001476282"/>
    </source>
</evidence>
<protein>
    <submittedName>
        <fullName evidence="4">Cell division coordinator CpoB</fullName>
    </submittedName>
</protein>
<evidence type="ECO:0000313" key="4">
    <source>
        <dbReference type="EMBL" id="GAA5481551.1"/>
    </source>
</evidence>
<gene>
    <name evidence="4" type="primary">cpoB_1</name>
    <name evidence="4" type="ORF">Hsar01_00760</name>
</gene>
<dbReference type="SUPFAM" id="SSF48452">
    <property type="entry name" value="TPR-like"/>
    <property type="match status" value="1"/>
</dbReference>
<dbReference type="InterPro" id="IPR019734">
    <property type="entry name" value="TPR_rpt"/>
</dbReference>
<name>A0ABP9ULG8_9BACT</name>
<proteinExistence type="predicted"/>
<dbReference type="SMART" id="SM00028">
    <property type="entry name" value="TPR"/>
    <property type="match status" value="5"/>
</dbReference>
<dbReference type="Pfam" id="PF13181">
    <property type="entry name" value="TPR_8"/>
    <property type="match status" value="1"/>
</dbReference>